<feature type="compositionally biased region" description="Low complexity" evidence="1">
    <location>
        <begin position="939"/>
        <end position="963"/>
    </location>
</feature>
<feature type="region of interest" description="Disordered" evidence="1">
    <location>
        <begin position="639"/>
        <end position="660"/>
    </location>
</feature>
<accession>A0ABV2QFU8</accession>
<feature type="region of interest" description="Disordered" evidence="1">
    <location>
        <begin position="937"/>
        <end position="970"/>
    </location>
</feature>
<keyword evidence="2" id="KW-1133">Transmembrane helix</keyword>
<feature type="compositionally biased region" description="Low complexity" evidence="1">
    <location>
        <begin position="812"/>
        <end position="834"/>
    </location>
</feature>
<feature type="region of interest" description="Disordered" evidence="1">
    <location>
        <begin position="1273"/>
        <end position="1295"/>
    </location>
</feature>
<protein>
    <recommendedName>
        <fullName evidence="5">DUF748 domain-containing protein</fullName>
    </recommendedName>
</protein>
<dbReference type="PANTHER" id="PTHR30441:SF8">
    <property type="entry name" value="DUF748 DOMAIN-CONTAINING PROTEIN"/>
    <property type="match status" value="1"/>
</dbReference>
<comment type="caution">
    <text evidence="3">The sequence shown here is derived from an EMBL/GenBank/DDBJ whole genome shotgun (WGS) entry which is preliminary data.</text>
</comment>
<sequence length="1429" mass="150104">MDNPLLMEENGAHPKPQPPVKRFLANRWARRAVYLLGTLLTLWILAWLALPPLAKWQGEKIASEQLGRKVSIGSIDFKPWSLELTLRDLALASADGKTQQLTVKRVYADGELESLWRLAPVVDAIQIEEPVLRVAHQGEGRYDFDDILARLAAQPKKEDDGKPARFAFYNIDLKGGTLDFDDRAVGQKHEVRDLQLVLPFISNLPSQREIKVLPHLAFVANGSRFDSTAQTLPFTDSRQTDAVFRLAKLDLSPYLGYIPSSLPVPLRLKAAMVDAELTLGFEQTPKPSLRLGGNFQVSGLKSVDTKGADALTFDALKVELADVRPLEQRVHLASVELNGPRVVVHRDKQGQINLLVSTSEETGSKTIAKGEVVTVAAAPKDPQGRAAPGWQVSIDKLAVHGGTAAFTDETTAEGASSAATLQFDKFELAVESVGYPFAKPLSFRGSAALVGAEGLTPLLAQARTAVGGRQSKSPAAEVARGAPTLAFEGTATDRVADVSTRIEHVPVALAAPYLAQIIHPRLTGSLDAQLALHWAAPMAADLPANLKLKAERVALNNLSLTESNSARASAPKNERPRTSRTNARRDSLASVRQIEVVDAEVDLRTRVARVGKLSIGEPSMDVERGSDKRWMFESWLRQTTESSAAPATTGKAKASGNPPPGAPWKFAIDEFSLSGGTVGWRDAATTRPVRAELTRLKLEARQLSLDSGKPMPVTLSTQLGAGRAEPGSISWRGTVGLTPIAANGAVDAQRLPVHAFEPYFDDAINLDILRADASFKGQVAYSDTAQGPRLKLNGDALLEELRTHSRPNSTLDAGAAPADATATARSASGSAPALTAPPPSSRGAESGRPAGEMTASQALVAPSAVRTSTGSSRTNVLGEELLSWKLLRLAGLDVALEPGKAPRVEVKNTLLSDFYARLIIDPNGRINLQDLLKSGASDAPASATSTRSGAGSPVNGMPASGEFSAGGGASASPAASSATSAAAATDPNAPVILFGPVELVNGKVLFSDRFIRPNYSADLTELNGSLSAFSSIAPAGAPQMADLKIVGRAEGSAALEVTGKLNPLAKPLALDIKGKVSDLELPPLTPYSVKYAGHGIERGKLSVDVSYAVQPDGRLTATNRLVLNQLQFGEPVPGAPASLPVKLATALLADSNGVIDLDLPISGSLNDPQFSLGPIIFKAVVNLIGRAITAPFTLLARALGGGAGGDDLAQVPFAQGSAALNAETRARLDKVAKALNDRPALKLTVVGTASLSVESDAWRRERLKALVAAEKRSEGGGGTVGQGAQGGSAPSATEKALPAASAASAAERAVGESDYPVLLKRVYRRADLPNKPRNALGFAKDVSVAEMEALLLAHIDVGEDAMRQLAVQRGVAVKDYLASKKLPTDRLFLGAARTGGAATEGATPAASEAGAQGAAAKWAPHAELNLSAK</sequence>
<dbReference type="Pfam" id="PF05359">
    <property type="entry name" value="DUF748"/>
    <property type="match status" value="1"/>
</dbReference>
<dbReference type="Gene3D" id="3.30.1330.60">
    <property type="entry name" value="OmpA-like domain"/>
    <property type="match status" value="1"/>
</dbReference>
<keyword evidence="4" id="KW-1185">Reference proteome</keyword>
<gene>
    <name evidence="3" type="ORF">ABIE13_004545</name>
</gene>
<feature type="transmembrane region" description="Helical" evidence="2">
    <location>
        <begin position="32"/>
        <end position="50"/>
    </location>
</feature>
<keyword evidence="2" id="KW-0812">Transmembrane</keyword>
<dbReference type="InterPro" id="IPR052894">
    <property type="entry name" value="AsmA-related"/>
</dbReference>
<dbReference type="EMBL" id="JBEPSH010000009">
    <property type="protein sequence ID" value="MET4579417.1"/>
    <property type="molecule type" value="Genomic_DNA"/>
</dbReference>
<feature type="compositionally biased region" description="Basic and acidic residues" evidence="1">
    <location>
        <begin position="572"/>
        <end position="587"/>
    </location>
</feature>
<dbReference type="Proteomes" id="UP001549320">
    <property type="component" value="Unassembled WGS sequence"/>
</dbReference>
<feature type="region of interest" description="Disordered" evidence="1">
    <location>
        <begin position="564"/>
        <end position="589"/>
    </location>
</feature>
<evidence type="ECO:0000256" key="2">
    <source>
        <dbReference type="SAM" id="Phobius"/>
    </source>
</evidence>
<organism evidence="3 4">
    <name type="scientific">Ottowia thiooxydans</name>
    <dbReference type="NCBI Taxonomy" id="219182"/>
    <lineage>
        <taxon>Bacteria</taxon>
        <taxon>Pseudomonadati</taxon>
        <taxon>Pseudomonadota</taxon>
        <taxon>Betaproteobacteria</taxon>
        <taxon>Burkholderiales</taxon>
        <taxon>Comamonadaceae</taxon>
        <taxon>Ottowia</taxon>
    </lineage>
</organism>
<evidence type="ECO:0000256" key="1">
    <source>
        <dbReference type="SAM" id="MobiDB-lite"/>
    </source>
</evidence>
<dbReference type="InterPro" id="IPR008023">
    <property type="entry name" value="DUF748"/>
</dbReference>
<keyword evidence="2" id="KW-0472">Membrane</keyword>
<feature type="region of interest" description="Disordered" evidence="1">
    <location>
        <begin position="805"/>
        <end position="873"/>
    </location>
</feature>
<name>A0ABV2QFU8_9BURK</name>
<evidence type="ECO:0008006" key="5">
    <source>
        <dbReference type="Google" id="ProtNLM"/>
    </source>
</evidence>
<dbReference type="PANTHER" id="PTHR30441">
    <property type="entry name" value="DUF748 DOMAIN-CONTAINING PROTEIN"/>
    <property type="match status" value="1"/>
</dbReference>
<evidence type="ECO:0000313" key="3">
    <source>
        <dbReference type="EMBL" id="MET4579417.1"/>
    </source>
</evidence>
<proteinExistence type="predicted"/>
<feature type="compositionally biased region" description="Gly residues" evidence="1">
    <location>
        <begin position="1275"/>
        <end position="1286"/>
    </location>
</feature>
<dbReference type="RefSeq" id="WP_354447484.1">
    <property type="nucleotide sequence ID" value="NZ_JBEPSH010000009.1"/>
</dbReference>
<evidence type="ECO:0000313" key="4">
    <source>
        <dbReference type="Proteomes" id="UP001549320"/>
    </source>
</evidence>
<reference evidence="3 4" key="1">
    <citation type="submission" date="2024-06" db="EMBL/GenBank/DDBJ databases">
        <title>Sorghum-associated microbial communities from plants grown in Nebraska, USA.</title>
        <authorList>
            <person name="Schachtman D."/>
        </authorList>
    </citation>
    <scope>NUCLEOTIDE SEQUENCE [LARGE SCALE GENOMIC DNA]</scope>
    <source>
        <strain evidence="3 4">2709</strain>
    </source>
</reference>
<dbReference type="InterPro" id="IPR036737">
    <property type="entry name" value="OmpA-like_sf"/>
</dbReference>